<dbReference type="Proteomes" id="UP000541154">
    <property type="component" value="Unassembled WGS sequence"/>
</dbReference>
<accession>A0A8H5ZVA4</accession>
<dbReference type="EMBL" id="SPNV01000326">
    <property type="protein sequence ID" value="KAF5856342.1"/>
    <property type="molecule type" value="Genomic_DNA"/>
</dbReference>
<organism evidence="1 2">
    <name type="scientific">Petromyces alliaceus</name>
    <name type="common">Aspergillus alliaceus</name>
    <dbReference type="NCBI Taxonomy" id="209559"/>
    <lineage>
        <taxon>Eukaryota</taxon>
        <taxon>Fungi</taxon>
        <taxon>Dikarya</taxon>
        <taxon>Ascomycota</taxon>
        <taxon>Pezizomycotina</taxon>
        <taxon>Eurotiomycetes</taxon>
        <taxon>Eurotiomycetidae</taxon>
        <taxon>Eurotiales</taxon>
        <taxon>Aspergillaceae</taxon>
        <taxon>Aspergillus</taxon>
        <taxon>Aspergillus subgen. Circumdati</taxon>
    </lineage>
</organism>
<proteinExistence type="predicted"/>
<sequence>MEAPWLSANPQGIVILHLAENSFLHDEMGDFIKEMAVLPIDHLTYNTGPCGSRRISRAAATFLAQEFQWRVSITQDNIFITPGVAGDIDALTFATCNEGDGDGILVRQPYYNNFNIDT</sequence>
<comment type="caution">
    <text evidence="1">The sequence shown here is derived from an EMBL/GenBank/DDBJ whole genome shotgun (WGS) entry which is preliminary data.</text>
</comment>
<protein>
    <recommendedName>
        <fullName evidence="3">Aminotransferase class I/classII domain-containing protein</fullName>
    </recommendedName>
</protein>
<dbReference type="AlphaFoldDB" id="A0A8H5ZVA4"/>
<name>A0A8H5ZVA4_PETAA</name>
<dbReference type="InterPro" id="IPR015421">
    <property type="entry name" value="PyrdxlP-dep_Trfase_major"/>
</dbReference>
<keyword evidence="2" id="KW-1185">Reference proteome</keyword>
<dbReference type="InterPro" id="IPR015424">
    <property type="entry name" value="PyrdxlP-dep_Trfase"/>
</dbReference>
<dbReference type="InterPro" id="IPR015422">
    <property type="entry name" value="PyrdxlP-dep_Trfase_small"/>
</dbReference>
<gene>
    <name evidence="1" type="ORF">ETB97_007500</name>
</gene>
<evidence type="ECO:0008006" key="3">
    <source>
        <dbReference type="Google" id="ProtNLM"/>
    </source>
</evidence>
<dbReference type="Gene3D" id="3.90.1150.10">
    <property type="entry name" value="Aspartate Aminotransferase, domain 1"/>
    <property type="match status" value="1"/>
</dbReference>
<evidence type="ECO:0000313" key="1">
    <source>
        <dbReference type="EMBL" id="KAF5856342.1"/>
    </source>
</evidence>
<dbReference type="Gene3D" id="3.40.640.10">
    <property type="entry name" value="Type I PLP-dependent aspartate aminotransferase-like (Major domain)"/>
    <property type="match status" value="1"/>
</dbReference>
<dbReference type="SUPFAM" id="SSF53383">
    <property type="entry name" value="PLP-dependent transferases"/>
    <property type="match status" value="1"/>
</dbReference>
<evidence type="ECO:0000313" key="2">
    <source>
        <dbReference type="Proteomes" id="UP000541154"/>
    </source>
</evidence>
<reference evidence="1 2" key="1">
    <citation type="submission" date="2019-04" db="EMBL/GenBank/DDBJ databases">
        <title>Aspergillus burnettii sp. nov., novel species from soil in southeast Queensland.</title>
        <authorList>
            <person name="Gilchrist C.L.M."/>
            <person name="Pitt J.I."/>
            <person name="Lange L."/>
            <person name="Lacey H.J."/>
            <person name="Vuong D."/>
            <person name="Midgley D.J."/>
            <person name="Greenfield P."/>
            <person name="Bradbury M."/>
            <person name="Lacey E."/>
            <person name="Busk P.K."/>
            <person name="Pilgaard B."/>
            <person name="Chooi Y.H."/>
            <person name="Piggott A.M."/>
        </authorList>
    </citation>
    <scope>NUCLEOTIDE SEQUENCE [LARGE SCALE GENOMIC DNA]</scope>
    <source>
        <strain evidence="1 2">FRR 5400</strain>
    </source>
</reference>